<dbReference type="AlphaFoldDB" id="A0A7C8M8U0"/>
<feature type="region of interest" description="Disordered" evidence="1">
    <location>
        <begin position="88"/>
        <end position="202"/>
    </location>
</feature>
<evidence type="ECO:0000313" key="2">
    <source>
        <dbReference type="EMBL" id="KAF2870555.1"/>
    </source>
</evidence>
<organism evidence="2 3">
    <name type="scientific">Massariosphaeria phaeospora</name>
    <dbReference type="NCBI Taxonomy" id="100035"/>
    <lineage>
        <taxon>Eukaryota</taxon>
        <taxon>Fungi</taxon>
        <taxon>Dikarya</taxon>
        <taxon>Ascomycota</taxon>
        <taxon>Pezizomycotina</taxon>
        <taxon>Dothideomycetes</taxon>
        <taxon>Pleosporomycetidae</taxon>
        <taxon>Pleosporales</taxon>
        <taxon>Pleosporales incertae sedis</taxon>
        <taxon>Massariosphaeria</taxon>
    </lineage>
</organism>
<feature type="compositionally biased region" description="Polar residues" evidence="1">
    <location>
        <begin position="116"/>
        <end position="143"/>
    </location>
</feature>
<reference evidence="2 3" key="1">
    <citation type="submission" date="2020-01" db="EMBL/GenBank/DDBJ databases">
        <authorList>
            <consortium name="DOE Joint Genome Institute"/>
            <person name="Haridas S."/>
            <person name="Albert R."/>
            <person name="Binder M."/>
            <person name="Bloem J."/>
            <person name="Labutti K."/>
            <person name="Salamov A."/>
            <person name="Andreopoulos B."/>
            <person name="Baker S.E."/>
            <person name="Barry K."/>
            <person name="Bills G."/>
            <person name="Bluhm B.H."/>
            <person name="Cannon C."/>
            <person name="Castanera R."/>
            <person name="Culley D.E."/>
            <person name="Daum C."/>
            <person name="Ezra D."/>
            <person name="Gonzalez J.B."/>
            <person name="Henrissat B."/>
            <person name="Kuo A."/>
            <person name="Liang C."/>
            <person name="Lipzen A."/>
            <person name="Lutzoni F."/>
            <person name="Magnuson J."/>
            <person name="Mondo S."/>
            <person name="Nolan M."/>
            <person name="Ohm R."/>
            <person name="Pangilinan J."/>
            <person name="Park H.-J.H."/>
            <person name="Ramirez L."/>
            <person name="Alfaro M."/>
            <person name="Sun H."/>
            <person name="Tritt A."/>
            <person name="Yoshinaga Y."/>
            <person name="Zwiers L.-H.L."/>
            <person name="Turgeon B.G."/>
            <person name="Goodwin S.B."/>
            <person name="Spatafora J.W."/>
            <person name="Crous P.W."/>
            <person name="Grigoriev I.V."/>
        </authorList>
    </citation>
    <scope>NUCLEOTIDE SEQUENCE [LARGE SCALE GENOMIC DNA]</scope>
    <source>
        <strain evidence="2 3">CBS 611.86</strain>
    </source>
</reference>
<evidence type="ECO:0000256" key="1">
    <source>
        <dbReference type="SAM" id="MobiDB-lite"/>
    </source>
</evidence>
<accession>A0A7C8M8U0</accession>
<keyword evidence="3" id="KW-1185">Reference proteome</keyword>
<feature type="compositionally biased region" description="Low complexity" evidence="1">
    <location>
        <begin position="101"/>
        <end position="110"/>
    </location>
</feature>
<comment type="caution">
    <text evidence="2">The sequence shown here is derived from an EMBL/GenBank/DDBJ whole genome shotgun (WGS) entry which is preliminary data.</text>
</comment>
<dbReference type="EMBL" id="JAADJZ010000013">
    <property type="protein sequence ID" value="KAF2870555.1"/>
    <property type="molecule type" value="Genomic_DNA"/>
</dbReference>
<protein>
    <submittedName>
        <fullName evidence="2">Uncharacterized protein</fullName>
    </submittedName>
</protein>
<sequence length="202" mass="22649">MDSKSQLYLAQPAQQLIFFLSTRVHTHWPIPAASTRTAANASLQSQTLIAPSLHLHLSAAPNPAQPSTVTRPIRFNLKVHLTAAPASYYKPRLPRRRRPPHSSTSSSSARFAHHTICSNLSTSPTRRSFRPLQTHSHRPTQSLAPPAQPQAYSITFPYPTTTTNNNTTEFPARHEAPPPARVPHLPRRRLPDRSRPPRLELR</sequence>
<evidence type="ECO:0000313" key="3">
    <source>
        <dbReference type="Proteomes" id="UP000481861"/>
    </source>
</evidence>
<dbReference type="Proteomes" id="UP000481861">
    <property type="component" value="Unassembled WGS sequence"/>
</dbReference>
<gene>
    <name evidence="2" type="ORF">BDV95DRAFT_63402</name>
</gene>
<proteinExistence type="predicted"/>
<name>A0A7C8M8U0_9PLEO</name>
<feature type="compositionally biased region" description="Basic and acidic residues" evidence="1">
    <location>
        <begin position="189"/>
        <end position="202"/>
    </location>
</feature>